<dbReference type="AlphaFoldDB" id="A0A7J6YDV6"/>
<sequence>MLRMRFLFLVLALLLAPVMDANAVITHVSILHRHGARSEPLFPNMGLGDATQLTPNGEIMMLNLGKLLRATYGTFITSYDPAMYDTFSEYFDNCIQSAHGVLRAFFNKGSQFLPIVRHVPAETDWLLGFNHNFPNVYARPQWFFAYWNNDALARGMLSTNDIEMLSNEFGSWCAEKPMQCALFAADALQSRISEKRLPQQLQTLFQEKLLPIVYGCNKHIYGFNSEDPYTVIGSPAYALAAKVLHDAEVGEKKVCHYSVRDSTILGLLNALGAIQLGDTNPRWFPRFGSVLAVTTYSNGNVSFTYAEPQQEVGSSLDYVSGLLPITVRCKTFEGAEYMASTCPLNDVWRYVNRSRPTVADPFCYLRPEDGCDVLETVPSEHCQYYRKYCPIGTCGPNAGLDASRNYTCLSFFRRKFTKDYTLASVVAGVCGAVVGLIVGFLISLLLQKTEEKEVRRRRFMQMGAGETNA</sequence>
<feature type="transmembrane region" description="Helical" evidence="3">
    <location>
        <begin position="420"/>
        <end position="446"/>
    </location>
</feature>
<evidence type="ECO:0000256" key="1">
    <source>
        <dbReference type="ARBA" id="ARBA00005375"/>
    </source>
</evidence>
<keyword evidence="2" id="KW-0378">Hydrolase</keyword>
<dbReference type="PANTHER" id="PTHR11567">
    <property type="entry name" value="ACID PHOSPHATASE-RELATED"/>
    <property type="match status" value="1"/>
</dbReference>
<dbReference type="SUPFAM" id="SSF53254">
    <property type="entry name" value="Phosphoglycerate mutase-like"/>
    <property type="match status" value="1"/>
</dbReference>
<evidence type="ECO:0000256" key="4">
    <source>
        <dbReference type="SAM" id="SignalP"/>
    </source>
</evidence>
<evidence type="ECO:0000256" key="2">
    <source>
        <dbReference type="ARBA" id="ARBA00022801"/>
    </source>
</evidence>
<evidence type="ECO:0000313" key="6">
    <source>
        <dbReference type="Proteomes" id="UP000583944"/>
    </source>
</evidence>
<proteinExistence type="inferred from homology"/>
<evidence type="ECO:0000256" key="3">
    <source>
        <dbReference type="SAM" id="Phobius"/>
    </source>
</evidence>
<dbReference type="InterPro" id="IPR050645">
    <property type="entry name" value="Histidine_acid_phosphatase"/>
</dbReference>
<keyword evidence="3" id="KW-0812">Transmembrane</keyword>
<protein>
    <recommendedName>
        <fullName evidence="7">Membrane-bound acid phosphatase 2</fullName>
    </recommendedName>
</protein>
<keyword evidence="4" id="KW-0732">Signal</keyword>
<dbReference type="InterPro" id="IPR000560">
    <property type="entry name" value="His_Pase_clade-2"/>
</dbReference>
<evidence type="ECO:0008006" key="7">
    <source>
        <dbReference type="Google" id="ProtNLM"/>
    </source>
</evidence>
<feature type="chain" id="PRO_5029890103" description="Membrane-bound acid phosphatase 2" evidence="4">
    <location>
        <begin position="24"/>
        <end position="469"/>
    </location>
</feature>
<dbReference type="VEuPathDB" id="TriTrypDB:BCY84_13598"/>
<evidence type="ECO:0000313" key="5">
    <source>
        <dbReference type="EMBL" id="KAF5224683.1"/>
    </source>
</evidence>
<dbReference type="PANTHER" id="PTHR11567:SF110">
    <property type="entry name" value="2-PHOSPHOXYLOSE PHOSPHATASE 1"/>
    <property type="match status" value="1"/>
</dbReference>
<dbReference type="InterPro" id="IPR029033">
    <property type="entry name" value="His_PPase_superfam"/>
</dbReference>
<keyword evidence="3" id="KW-0472">Membrane</keyword>
<keyword evidence="3" id="KW-1133">Transmembrane helix</keyword>
<name>A0A7J6YDV6_TRYCR</name>
<dbReference type="Gene3D" id="3.40.50.1240">
    <property type="entry name" value="Phosphoglycerate mutase-like"/>
    <property type="match status" value="1"/>
</dbReference>
<comment type="similarity">
    <text evidence="1">Belongs to the histidine acid phosphatase family.</text>
</comment>
<dbReference type="CDD" id="cd07061">
    <property type="entry name" value="HP_HAP_like"/>
    <property type="match status" value="1"/>
</dbReference>
<gene>
    <name evidence="5" type="ORF">ECC02_002324</name>
</gene>
<dbReference type="GO" id="GO:0016791">
    <property type="term" value="F:phosphatase activity"/>
    <property type="evidence" value="ECO:0007669"/>
    <property type="project" value="TreeGrafter"/>
</dbReference>
<comment type="caution">
    <text evidence="5">The sequence shown here is derived from an EMBL/GenBank/DDBJ whole genome shotgun (WGS) entry which is preliminary data.</text>
</comment>
<accession>A0A7J6YDV6</accession>
<reference evidence="5 6" key="1">
    <citation type="journal article" date="2019" name="Genome Biol. Evol.">
        <title>Nanopore Sequencing Significantly Improves Genome Assembly of the Protozoan Parasite Trypanosoma cruzi.</title>
        <authorList>
            <person name="Diaz-Viraque F."/>
            <person name="Pita S."/>
            <person name="Greif G."/>
            <person name="de Souza R.C.M."/>
            <person name="Iraola G."/>
            <person name="Robello C."/>
        </authorList>
    </citation>
    <scope>NUCLEOTIDE SEQUENCE [LARGE SCALE GENOMIC DNA]</scope>
    <source>
        <strain evidence="5 6">Berenice</strain>
    </source>
</reference>
<organism evidence="5 6">
    <name type="scientific">Trypanosoma cruzi</name>
    <dbReference type="NCBI Taxonomy" id="5693"/>
    <lineage>
        <taxon>Eukaryota</taxon>
        <taxon>Discoba</taxon>
        <taxon>Euglenozoa</taxon>
        <taxon>Kinetoplastea</taxon>
        <taxon>Metakinetoplastina</taxon>
        <taxon>Trypanosomatida</taxon>
        <taxon>Trypanosomatidae</taxon>
        <taxon>Trypanosoma</taxon>
        <taxon>Schizotrypanum</taxon>
    </lineage>
</organism>
<feature type="signal peptide" evidence="4">
    <location>
        <begin position="1"/>
        <end position="23"/>
    </location>
</feature>
<dbReference type="EMBL" id="JABDHM010000011">
    <property type="protein sequence ID" value="KAF5224683.1"/>
    <property type="molecule type" value="Genomic_DNA"/>
</dbReference>
<dbReference type="Proteomes" id="UP000583944">
    <property type="component" value="Unassembled WGS sequence"/>
</dbReference>
<dbReference type="VEuPathDB" id="TriTrypDB:ECC02_002324"/>